<organism evidence="1 2">
    <name type="scientific">Striga asiatica</name>
    <name type="common">Asiatic witchweed</name>
    <name type="synonym">Buchnera asiatica</name>
    <dbReference type="NCBI Taxonomy" id="4170"/>
    <lineage>
        <taxon>Eukaryota</taxon>
        <taxon>Viridiplantae</taxon>
        <taxon>Streptophyta</taxon>
        <taxon>Embryophyta</taxon>
        <taxon>Tracheophyta</taxon>
        <taxon>Spermatophyta</taxon>
        <taxon>Magnoliopsida</taxon>
        <taxon>eudicotyledons</taxon>
        <taxon>Gunneridae</taxon>
        <taxon>Pentapetalae</taxon>
        <taxon>asterids</taxon>
        <taxon>lamiids</taxon>
        <taxon>Lamiales</taxon>
        <taxon>Orobanchaceae</taxon>
        <taxon>Buchnereae</taxon>
        <taxon>Striga</taxon>
    </lineage>
</organism>
<proteinExistence type="predicted"/>
<keyword evidence="2" id="KW-1185">Reference proteome</keyword>
<dbReference type="EMBL" id="BKCP01001225">
    <property type="protein sequence ID" value="GER26835.1"/>
    <property type="molecule type" value="Genomic_DNA"/>
</dbReference>
<protein>
    <submittedName>
        <fullName evidence="1">Uncharacterized protein</fullName>
    </submittedName>
</protein>
<evidence type="ECO:0000313" key="1">
    <source>
        <dbReference type="EMBL" id="GER26835.1"/>
    </source>
</evidence>
<dbReference type="AlphaFoldDB" id="A0A5A7P221"/>
<gene>
    <name evidence="1" type="ORF">STAS_02497</name>
</gene>
<dbReference type="Proteomes" id="UP000325081">
    <property type="component" value="Unassembled WGS sequence"/>
</dbReference>
<accession>A0A5A7P221</accession>
<name>A0A5A7P221_STRAF</name>
<dbReference type="InterPro" id="IPR010605">
    <property type="entry name" value="DUF1191"/>
</dbReference>
<comment type="caution">
    <text evidence="1">The sequence shown here is derived from an EMBL/GenBank/DDBJ whole genome shotgun (WGS) entry which is preliminary data.</text>
</comment>
<dbReference type="Pfam" id="PF06697">
    <property type="entry name" value="DUF1191"/>
    <property type="match status" value="1"/>
</dbReference>
<evidence type="ECO:0000313" key="2">
    <source>
        <dbReference type="Proteomes" id="UP000325081"/>
    </source>
</evidence>
<dbReference type="GO" id="GO:0016020">
    <property type="term" value="C:membrane"/>
    <property type="evidence" value="ECO:0007669"/>
    <property type="project" value="TreeGrafter"/>
</dbReference>
<dbReference type="PANTHER" id="PTHR33512:SF4">
    <property type="entry name" value="PROTEIN, PUTATIVE (DUF1191)-RELATED"/>
    <property type="match status" value="1"/>
</dbReference>
<dbReference type="PANTHER" id="PTHR33512">
    <property type="entry name" value="PROTEIN, PUTATIVE (DUF1191)-RELATED"/>
    <property type="match status" value="1"/>
</dbReference>
<reference evidence="2" key="1">
    <citation type="journal article" date="2019" name="Curr. Biol.">
        <title>Genome Sequence of Striga asiatica Provides Insight into the Evolution of Plant Parasitism.</title>
        <authorList>
            <person name="Yoshida S."/>
            <person name="Kim S."/>
            <person name="Wafula E.K."/>
            <person name="Tanskanen J."/>
            <person name="Kim Y.M."/>
            <person name="Honaas L."/>
            <person name="Yang Z."/>
            <person name="Spallek T."/>
            <person name="Conn C.E."/>
            <person name="Ichihashi Y."/>
            <person name="Cheong K."/>
            <person name="Cui S."/>
            <person name="Der J.P."/>
            <person name="Gundlach H."/>
            <person name="Jiao Y."/>
            <person name="Hori C."/>
            <person name="Ishida J.K."/>
            <person name="Kasahara H."/>
            <person name="Kiba T."/>
            <person name="Kim M.S."/>
            <person name="Koo N."/>
            <person name="Laohavisit A."/>
            <person name="Lee Y.H."/>
            <person name="Lumba S."/>
            <person name="McCourt P."/>
            <person name="Mortimer J.C."/>
            <person name="Mutuku J.M."/>
            <person name="Nomura T."/>
            <person name="Sasaki-Sekimoto Y."/>
            <person name="Seto Y."/>
            <person name="Wang Y."/>
            <person name="Wakatake T."/>
            <person name="Sakakibara H."/>
            <person name="Demura T."/>
            <person name="Yamaguchi S."/>
            <person name="Yoneyama K."/>
            <person name="Manabe R.I."/>
            <person name="Nelson D.C."/>
            <person name="Schulman A.H."/>
            <person name="Timko M.P."/>
            <person name="dePamphilis C.W."/>
            <person name="Choi D."/>
            <person name="Shirasu K."/>
        </authorList>
    </citation>
    <scope>NUCLEOTIDE SEQUENCE [LARGE SCALE GENOMIC DNA]</scope>
    <source>
        <strain evidence="2">cv. UVA1</strain>
    </source>
</reference>
<sequence length="174" mass="19583">MIQSFTNNVHESLSVVKLRSSTPWGKDANLSSFIIPPKKIKRALRKDSSKSTTITLTSHLSVVGFLVYNASSYLEYKKNLLRVGVDIQGKPIKIEIHGSSSQAYQGRKVLNLEHMGKVLLIDMHLPNMCHNRSQGHFSIVTTPFIKKVKDATFLDSWVCEGIFGVCFYWDLLGL</sequence>